<name>A0ABP7MNS4_9BACT</name>
<dbReference type="PANTHER" id="PTHR30336">
    <property type="entry name" value="INNER MEMBRANE PROTEIN, PROBABLE PERMEASE"/>
    <property type="match status" value="1"/>
</dbReference>
<feature type="domain" description="DUF218" evidence="2">
    <location>
        <begin position="121"/>
        <end position="268"/>
    </location>
</feature>
<dbReference type="CDD" id="cd06259">
    <property type="entry name" value="YdcF-like"/>
    <property type="match status" value="1"/>
</dbReference>
<dbReference type="Gene3D" id="3.40.50.620">
    <property type="entry name" value="HUPs"/>
    <property type="match status" value="1"/>
</dbReference>
<keyword evidence="1" id="KW-1133">Transmembrane helix</keyword>
<evidence type="ECO:0000256" key="1">
    <source>
        <dbReference type="SAM" id="Phobius"/>
    </source>
</evidence>
<dbReference type="Proteomes" id="UP001499909">
    <property type="component" value="Unassembled WGS sequence"/>
</dbReference>
<organism evidence="3 4">
    <name type="scientific">Hymenobacter algoricola</name>
    <dbReference type="NCBI Taxonomy" id="486267"/>
    <lineage>
        <taxon>Bacteria</taxon>
        <taxon>Pseudomonadati</taxon>
        <taxon>Bacteroidota</taxon>
        <taxon>Cytophagia</taxon>
        <taxon>Cytophagales</taxon>
        <taxon>Hymenobacteraceae</taxon>
        <taxon>Hymenobacter</taxon>
    </lineage>
</organism>
<gene>
    <name evidence="3" type="ORF">GCM10022406_11160</name>
</gene>
<proteinExistence type="predicted"/>
<evidence type="ECO:0000259" key="2">
    <source>
        <dbReference type="Pfam" id="PF02698"/>
    </source>
</evidence>
<feature type="transmembrane region" description="Helical" evidence="1">
    <location>
        <begin position="26"/>
        <end position="50"/>
    </location>
</feature>
<dbReference type="PANTHER" id="PTHR30336:SF4">
    <property type="entry name" value="ENVELOPE BIOGENESIS FACTOR ELYC"/>
    <property type="match status" value="1"/>
</dbReference>
<protein>
    <submittedName>
        <fullName evidence="3">YdcF family protein</fullName>
    </submittedName>
</protein>
<keyword evidence="1" id="KW-0472">Membrane</keyword>
<keyword evidence="1" id="KW-0812">Transmembrane</keyword>
<keyword evidence="4" id="KW-1185">Reference proteome</keyword>
<feature type="transmembrane region" description="Helical" evidence="1">
    <location>
        <begin position="62"/>
        <end position="86"/>
    </location>
</feature>
<dbReference type="InterPro" id="IPR014729">
    <property type="entry name" value="Rossmann-like_a/b/a_fold"/>
</dbReference>
<dbReference type="InterPro" id="IPR051599">
    <property type="entry name" value="Cell_Envelope_Assoc"/>
</dbReference>
<comment type="caution">
    <text evidence="3">The sequence shown here is derived from an EMBL/GenBank/DDBJ whole genome shotgun (WGS) entry which is preliminary data.</text>
</comment>
<reference evidence="4" key="1">
    <citation type="journal article" date="2019" name="Int. J. Syst. Evol. Microbiol.">
        <title>The Global Catalogue of Microorganisms (GCM) 10K type strain sequencing project: providing services to taxonomists for standard genome sequencing and annotation.</title>
        <authorList>
            <consortium name="The Broad Institute Genomics Platform"/>
            <consortium name="The Broad Institute Genome Sequencing Center for Infectious Disease"/>
            <person name="Wu L."/>
            <person name="Ma J."/>
        </authorList>
    </citation>
    <scope>NUCLEOTIDE SEQUENCE [LARGE SCALE GENOMIC DNA]</scope>
    <source>
        <strain evidence="4">JCM 17214</strain>
    </source>
</reference>
<evidence type="ECO:0000313" key="4">
    <source>
        <dbReference type="Proteomes" id="UP001499909"/>
    </source>
</evidence>
<evidence type="ECO:0000313" key="3">
    <source>
        <dbReference type="EMBL" id="GAA3927152.1"/>
    </source>
</evidence>
<accession>A0ABP7MNS4</accession>
<dbReference type="InterPro" id="IPR003848">
    <property type="entry name" value="DUF218"/>
</dbReference>
<sequence length="278" mass="30794">MSPAQAECCLSFGAPGTGARLFPASFAAVFFLLSKLLLYALLPVGIWLLVRLARRPFWRRRLLWAGLVLFLLGTNNALSNEALLAWELPPAPLRHLAPHDAGVLLTGITQIRKSPHDRVYLGNGADRLTNALWLYRAGRIRRLIISGGSGAVGAVAHTEARDLYTLLRLAGVPAAHILLEERSRNTRENAQLTKALLARHPDIKSLVLITSAFHQRRALGCFRRVGLQPTPWPADFRTTDRQTDPAYWLLPSPVAVGQWLLLAHEVTGYVAYKMLGYC</sequence>
<dbReference type="EMBL" id="BAABDH010000018">
    <property type="protein sequence ID" value="GAA3927152.1"/>
    <property type="molecule type" value="Genomic_DNA"/>
</dbReference>
<dbReference type="Pfam" id="PF02698">
    <property type="entry name" value="DUF218"/>
    <property type="match status" value="1"/>
</dbReference>